<dbReference type="EnsemblMetazoa" id="AMAM005239-RA">
    <property type="protein sequence ID" value="AMAM005239-PA"/>
    <property type="gene ID" value="AMAM005239"/>
</dbReference>
<sequence>MLKGACSITETQLTEMEMLLEKETKRNKECGEQMEALRKRLADKDKEIERVRQELQEERSGKTLSESRTNHLLAEYEELRKKFEELQRQMVEQQQELIEKTSHLFEVQERIELLNHDAENLQKVVANYEQEHYILKEENARILTDLFLAKEHITKQTNEIREQADVIEQLTAELEHVKRVLQEQKTFYSERDIKSEATLAQHKKLIDYLQAKVEECNAHRKKKTLAGLIFGTAS</sequence>
<dbReference type="AlphaFoldDB" id="A0A182SEM5"/>
<dbReference type="VEuPathDB" id="VectorBase:AMAM005239"/>
<protein>
    <submittedName>
        <fullName evidence="2">Uncharacterized protein</fullName>
    </submittedName>
</protein>
<evidence type="ECO:0000313" key="3">
    <source>
        <dbReference type="Proteomes" id="UP000075901"/>
    </source>
</evidence>
<evidence type="ECO:0000256" key="1">
    <source>
        <dbReference type="SAM" id="Coils"/>
    </source>
</evidence>
<keyword evidence="3" id="KW-1185">Reference proteome</keyword>
<reference evidence="3" key="1">
    <citation type="submission" date="2013-09" db="EMBL/GenBank/DDBJ databases">
        <title>The Genome Sequence of Anopheles maculatus species B.</title>
        <authorList>
            <consortium name="The Broad Institute Genomics Platform"/>
            <person name="Neafsey D.E."/>
            <person name="Besansky N."/>
            <person name="Howell P."/>
            <person name="Walton C."/>
            <person name="Young S.K."/>
            <person name="Zeng Q."/>
            <person name="Gargeya S."/>
            <person name="Fitzgerald M."/>
            <person name="Haas B."/>
            <person name="Abouelleil A."/>
            <person name="Allen A.W."/>
            <person name="Alvarado L."/>
            <person name="Arachchi H.M."/>
            <person name="Berlin A.M."/>
            <person name="Chapman S.B."/>
            <person name="Gainer-Dewar J."/>
            <person name="Goldberg J."/>
            <person name="Griggs A."/>
            <person name="Gujja S."/>
            <person name="Hansen M."/>
            <person name="Howarth C."/>
            <person name="Imamovic A."/>
            <person name="Ireland A."/>
            <person name="Larimer J."/>
            <person name="McCowan C."/>
            <person name="Murphy C."/>
            <person name="Pearson M."/>
            <person name="Poon T.W."/>
            <person name="Priest M."/>
            <person name="Roberts A."/>
            <person name="Saif S."/>
            <person name="Shea T."/>
            <person name="Sisk P."/>
            <person name="Sykes S."/>
            <person name="Wortman J."/>
            <person name="Nusbaum C."/>
            <person name="Birren B."/>
        </authorList>
    </citation>
    <scope>NUCLEOTIDE SEQUENCE [LARGE SCALE GENOMIC DNA]</scope>
    <source>
        <strain evidence="3">maculatus3</strain>
    </source>
</reference>
<feature type="coiled-coil region" evidence="1">
    <location>
        <begin position="20"/>
        <end position="180"/>
    </location>
</feature>
<keyword evidence="1" id="KW-0175">Coiled coil</keyword>
<name>A0A182SEM5_9DIPT</name>
<evidence type="ECO:0000313" key="2">
    <source>
        <dbReference type="EnsemblMetazoa" id="AMAM005239-PA"/>
    </source>
</evidence>
<proteinExistence type="predicted"/>
<reference evidence="2" key="2">
    <citation type="submission" date="2020-05" db="UniProtKB">
        <authorList>
            <consortium name="EnsemblMetazoa"/>
        </authorList>
    </citation>
    <scope>IDENTIFICATION</scope>
    <source>
        <strain evidence="2">maculatus3</strain>
    </source>
</reference>
<accession>A0A182SEM5</accession>
<dbReference type="Proteomes" id="UP000075901">
    <property type="component" value="Unassembled WGS sequence"/>
</dbReference>
<organism evidence="2 3">
    <name type="scientific">Anopheles maculatus</name>
    <dbReference type="NCBI Taxonomy" id="74869"/>
    <lineage>
        <taxon>Eukaryota</taxon>
        <taxon>Metazoa</taxon>
        <taxon>Ecdysozoa</taxon>
        <taxon>Arthropoda</taxon>
        <taxon>Hexapoda</taxon>
        <taxon>Insecta</taxon>
        <taxon>Pterygota</taxon>
        <taxon>Neoptera</taxon>
        <taxon>Endopterygota</taxon>
        <taxon>Diptera</taxon>
        <taxon>Nematocera</taxon>
        <taxon>Culicoidea</taxon>
        <taxon>Culicidae</taxon>
        <taxon>Anophelinae</taxon>
        <taxon>Anopheles</taxon>
        <taxon>Anopheles maculatus group</taxon>
    </lineage>
</organism>